<keyword evidence="1" id="KW-0645">Protease</keyword>
<accession>A0A382YQ15</accession>
<keyword evidence="5" id="KW-0224">Dipeptidase</keyword>
<keyword evidence="6" id="KW-0482">Metalloprotease</keyword>
<dbReference type="SUPFAM" id="SSF55166">
    <property type="entry name" value="Hedgehog/DD-peptidase"/>
    <property type="match status" value="1"/>
</dbReference>
<organism evidence="8">
    <name type="scientific">marine metagenome</name>
    <dbReference type="NCBI Taxonomy" id="408172"/>
    <lineage>
        <taxon>unclassified sequences</taxon>
        <taxon>metagenomes</taxon>
        <taxon>ecological metagenomes</taxon>
    </lineage>
</organism>
<dbReference type="AlphaFoldDB" id="A0A382YQ15"/>
<evidence type="ECO:0000256" key="1">
    <source>
        <dbReference type="ARBA" id="ARBA00022670"/>
    </source>
</evidence>
<evidence type="ECO:0000256" key="7">
    <source>
        <dbReference type="ARBA" id="ARBA00023316"/>
    </source>
</evidence>
<sequence>LYIYEDQGDLWALIEWFEKDKLTHVEDDVYALPINGGLYHGEHLEFKRDPDGNATEVSIINGPIFKRRDVGASTAETFRIEPVKPMVELRKTALGAIPPSEDEEFLTSDLVELHDLDESIQYDIRYATTNNFMSAEFYTLAEAYMQRPAAEALVRAHRKLKEKGYGLLIHDAYRPWYVTKMFWDATPEDKKIFVANPANGSRHNRGCAIDLTLYDLKTGQVVEMVAGYDEMTDRSFPDYYGGTTVQRWHRKLLRDVMEAEGF</sequence>
<name>A0A382YQ15_9ZZZZ</name>
<keyword evidence="3" id="KW-0378">Hydrolase</keyword>
<keyword evidence="4" id="KW-0862">Zinc</keyword>
<evidence type="ECO:0000256" key="3">
    <source>
        <dbReference type="ARBA" id="ARBA00022801"/>
    </source>
</evidence>
<dbReference type="CDD" id="cd14840">
    <property type="entry name" value="D-Ala-D-Ala_dipeptidase_Aad"/>
    <property type="match status" value="1"/>
</dbReference>
<dbReference type="Gene3D" id="3.30.1380.10">
    <property type="match status" value="1"/>
</dbReference>
<proteinExistence type="predicted"/>
<dbReference type="InterPro" id="IPR000755">
    <property type="entry name" value="A_A_dipeptidase"/>
</dbReference>
<evidence type="ECO:0000313" key="8">
    <source>
        <dbReference type="EMBL" id="SVD85313.1"/>
    </source>
</evidence>
<keyword evidence="7" id="KW-0961">Cell wall biogenesis/degradation</keyword>
<evidence type="ECO:0000256" key="2">
    <source>
        <dbReference type="ARBA" id="ARBA00022723"/>
    </source>
</evidence>
<dbReference type="EMBL" id="UINC01177586">
    <property type="protein sequence ID" value="SVD85313.1"/>
    <property type="molecule type" value="Genomic_DNA"/>
</dbReference>
<dbReference type="GO" id="GO:0071555">
    <property type="term" value="P:cell wall organization"/>
    <property type="evidence" value="ECO:0007669"/>
    <property type="project" value="UniProtKB-KW"/>
</dbReference>
<evidence type="ECO:0000256" key="6">
    <source>
        <dbReference type="ARBA" id="ARBA00023049"/>
    </source>
</evidence>
<protein>
    <submittedName>
        <fullName evidence="8">Uncharacterized protein</fullName>
    </submittedName>
</protein>
<dbReference type="PANTHER" id="PTHR43126">
    <property type="entry name" value="D-ALANYL-D-ALANINE DIPEPTIDASE"/>
    <property type="match status" value="1"/>
</dbReference>
<dbReference type="Pfam" id="PF01427">
    <property type="entry name" value="Peptidase_M15"/>
    <property type="match status" value="1"/>
</dbReference>
<evidence type="ECO:0000256" key="4">
    <source>
        <dbReference type="ARBA" id="ARBA00022833"/>
    </source>
</evidence>
<dbReference type="GO" id="GO:0016805">
    <property type="term" value="F:dipeptidase activity"/>
    <property type="evidence" value="ECO:0007669"/>
    <property type="project" value="UniProtKB-KW"/>
</dbReference>
<dbReference type="PANTHER" id="PTHR43126:SF1">
    <property type="entry name" value="D-ALANYL-D-ALANINE DIPEPTIDASE"/>
    <property type="match status" value="1"/>
</dbReference>
<dbReference type="GO" id="GO:0006508">
    <property type="term" value="P:proteolysis"/>
    <property type="evidence" value="ECO:0007669"/>
    <property type="project" value="UniProtKB-KW"/>
</dbReference>
<dbReference type="GO" id="GO:0046872">
    <property type="term" value="F:metal ion binding"/>
    <property type="evidence" value="ECO:0007669"/>
    <property type="project" value="UniProtKB-KW"/>
</dbReference>
<reference evidence="8" key="1">
    <citation type="submission" date="2018-05" db="EMBL/GenBank/DDBJ databases">
        <authorList>
            <person name="Lanie J.A."/>
            <person name="Ng W.-L."/>
            <person name="Kazmierczak K.M."/>
            <person name="Andrzejewski T.M."/>
            <person name="Davidsen T.M."/>
            <person name="Wayne K.J."/>
            <person name="Tettelin H."/>
            <person name="Glass J.I."/>
            <person name="Rusch D."/>
            <person name="Podicherti R."/>
            <person name="Tsui H.-C.T."/>
            <person name="Winkler M.E."/>
        </authorList>
    </citation>
    <scope>NUCLEOTIDE SEQUENCE</scope>
</reference>
<keyword evidence="2" id="KW-0479">Metal-binding</keyword>
<feature type="non-terminal residue" evidence="8">
    <location>
        <position position="1"/>
    </location>
</feature>
<dbReference type="InterPro" id="IPR009045">
    <property type="entry name" value="Zn_M74/Hedgehog-like"/>
</dbReference>
<feature type="non-terminal residue" evidence="8">
    <location>
        <position position="262"/>
    </location>
</feature>
<dbReference type="GO" id="GO:0008237">
    <property type="term" value="F:metallopeptidase activity"/>
    <property type="evidence" value="ECO:0007669"/>
    <property type="project" value="UniProtKB-KW"/>
</dbReference>
<evidence type="ECO:0000256" key="5">
    <source>
        <dbReference type="ARBA" id="ARBA00022997"/>
    </source>
</evidence>
<gene>
    <name evidence="8" type="ORF">METZ01_LOCUS438167</name>
</gene>